<name>A0AA38CRQ6_9MICO</name>
<reference evidence="10" key="1">
    <citation type="journal article" date="2014" name="Int. J. Syst. Evol. Microbiol.">
        <title>Complete genome sequence of Corynebacterium casei LMG S-19264T (=DSM 44701T), isolated from a smear-ripened cheese.</title>
        <authorList>
            <consortium name="US DOE Joint Genome Institute (JGI-PGF)"/>
            <person name="Walter F."/>
            <person name="Albersmeier A."/>
            <person name="Kalinowski J."/>
            <person name="Ruckert C."/>
        </authorList>
    </citation>
    <scope>NUCLEOTIDE SEQUENCE</scope>
    <source>
        <strain evidence="10">NBRC 112290</strain>
    </source>
</reference>
<proteinExistence type="predicted"/>
<comment type="subcellular location">
    <subcellularLocation>
        <location evidence="1">Secreted</location>
        <location evidence="1">Cell wall</location>
    </subcellularLocation>
</comment>
<sequence>MARTGAGLALTAAMTASLGAAVTGTAAAAPPYATEASVSDVAFTSQEVTTGTLAEIRASWSLPDDPTSPAGFTLPLPPDLTGLPDAFDVLDPAGEPMGSCDVTNQEVVCDLDPTYLAEHPRNITGTVAFWARVETRVSEATSTTFTFDDQDATVTVLPGTAFSGLGNDKFGTWEPRDGTIWWDITVRAPIEGMRGGDSVSVLEQLGPNQTVVTRDDGSPEVVVRGATLQPDGSLGPWQEVDDRVGTTLTLTDAGLLIEFTAEEGWFYNIGARSRVTDGGASDSYGNTATVTIAGQSPESVSREVRRQGGSGTGRGDRVGMFAAAKVPDGTGAGAVPSDTTFQLDYTYPAGETWPAGSGTLVLPADGTVVTSEWLPVGAELTLAEQAPPAVDGVTWGTPELSTTTLTIGASEVVRVDVTNPVTLTPPTPETPPTPQTPGVPVTETQPPPPGPTPAVAPPAVPTPSAAPGPPSVTVSTPEHRASPRPAELARTGAVGAPHALAAAGALVAGGLLLVRLRRRVAPGATHAD</sequence>
<evidence type="ECO:0000256" key="2">
    <source>
        <dbReference type="ARBA" id="ARBA00022512"/>
    </source>
</evidence>
<dbReference type="Gene3D" id="2.60.40.1280">
    <property type="match status" value="1"/>
</dbReference>
<evidence type="ECO:0000313" key="11">
    <source>
        <dbReference type="Proteomes" id="UP001157161"/>
    </source>
</evidence>
<evidence type="ECO:0000256" key="3">
    <source>
        <dbReference type="ARBA" id="ARBA00022525"/>
    </source>
</evidence>
<dbReference type="GO" id="GO:0007155">
    <property type="term" value="P:cell adhesion"/>
    <property type="evidence" value="ECO:0007669"/>
    <property type="project" value="InterPro"/>
</dbReference>
<keyword evidence="2" id="KW-0134">Cell wall</keyword>
<evidence type="ECO:0000256" key="4">
    <source>
        <dbReference type="ARBA" id="ARBA00022729"/>
    </source>
</evidence>
<dbReference type="EMBL" id="BSUM01000001">
    <property type="protein sequence ID" value="GMA32066.1"/>
    <property type="molecule type" value="Genomic_DNA"/>
</dbReference>
<dbReference type="InterPro" id="IPR046022">
    <property type="entry name" value="DUF5979"/>
</dbReference>
<feature type="chain" id="PRO_5041278572" description="DUF5979 domain-containing protein" evidence="8">
    <location>
        <begin position="29"/>
        <end position="528"/>
    </location>
</feature>
<feature type="compositionally biased region" description="Pro residues" evidence="6">
    <location>
        <begin position="445"/>
        <end position="470"/>
    </location>
</feature>
<feature type="region of interest" description="Disordered" evidence="6">
    <location>
        <begin position="296"/>
        <end position="317"/>
    </location>
</feature>
<keyword evidence="5" id="KW-0572">Peptidoglycan-anchor</keyword>
<evidence type="ECO:0000256" key="6">
    <source>
        <dbReference type="SAM" id="MobiDB-lite"/>
    </source>
</evidence>
<evidence type="ECO:0000256" key="7">
    <source>
        <dbReference type="SAM" id="Phobius"/>
    </source>
</evidence>
<evidence type="ECO:0000256" key="5">
    <source>
        <dbReference type="ARBA" id="ARBA00023088"/>
    </source>
</evidence>
<organism evidence="10 11">
    <name type="scientific">Litorihabitans aurantiacus</name>
    <dbReference type="NCBI Taxonomy" id="1930061"/>
    <lineage>
        <taxon>Bacteria</taxon>
        <taxon>Bacillati</taxon>
        <taxon>Actinomycetota</taxon>
        <taxon>Actinomycetes</taxon>
        <taxon>Micrococcales</taxon>
        <taxon>Beutenbergiaceae</taxon>
        <taxon>Litorihabitans</taxon>
    </lineage>
</organism>
<dbReference type="SUPFAM" id="SSF49401">
    <property type="entry name" value="Bacterial adhesins"/>
    <property type="match status" value="1"/>
</dbReference>
<keyword evidence="7" id="KW-0472">Membrane</keyword>
<evidence type="ECO:0000256" key="8">
    <source>
        <dbReference type="SAM" id="SignalP"/>
    </source>
</evidence>
<evidence type="ECO:0000313" key="10">
    <source>
        <dbReference type="EMBL" id="GMA32066.1"/>
    </source>
</evidence>
<dbReference type="RefSeq" id="WP_284250778.1">
    <property type="nucleotide sequence ID" value="NZ_BSUM01000001.1"/>
</dbReference>
<keyword evidence="7" id="KW-0812">Transmembrane</keyword>
<evidence type="ECO:0000256" key="1">
    <source>
        <dbReference type="ARBA" id="ARBA00004191"/>
    </source>
</evidence>
<evidence type="ECO:0000259" key="9">
    <source>
        <dbReference type="Pfam" id="PF19407"/>
    </source>
</evidence>
<feature type="region of interest" description="Disordered" evidence="6">
    <location>
        <begin position="420"/>
        <end position="486"/>
    </location>
</feature>
<reference evidence="10" key="2">
    <citation type="submission" date="2023-02" db="EMBL/GenBank/DDBJ databases">
        <authorList>
            <person name="Sun Q."/>
            <person name="Mori K."/>
        </authorList>
    </citation>
    <scope>NUCLEOTIDE SEQUENCE</scope>
    <source>
        <strain evidence="10">NBRC 112290</strain>
    </source>
</reference>
<feature type="signal peptide" evidence="8">
    <location>
        <begin position="1"/>
        <end position="28"/>
    </location>
</feature>
<feature type="transmembrane region" description="Helical" evidence="7">
    <location>
        <begin position="494"/>
        <end position="514"/>
    </location>
</feature>
<protein>
    <recommendedName>
        <fullName evidence="9">DUF5979 domain-containing protein</fullName>
    </recommendedName>
</protein>
<dbReference type="AlphaFoldDB" id="A0AA38CRQ6"/>
<keyword evidence="7" id="KW-1133">Transmembrane helix</keyword>
<keyword evidence="3" id="KW-0964">Secreted</keyword>
<dbReference type="Pfam" id="PF19407">
    <property type="entry name" value="DUF5979"/>
    <property type="match status" value="1"/>
</dbReference>
<gene>
    <name evidence="10" type="ORF">GCM10025875_20580</name>
</gene>
<comment type="caution">
    <text evidence="10">The sequence shown here is derived from an EMBL/GenBank/DDBJ whole genome shotgun (WGS) entry which is preliminary data.</text>
</comment>
<feature type="domain" description="DUF5979" evidence="9">
    <location>
        <begin position="325"/>
        <end position="421"/>
    </location>
</feature>
<dbReference type="Proteomes" id="UP001157161">
    <property type="component" value="Unassembled WGS sequence"/>
</dbReference>
<feature type="compositionally biased region" description="Pro residues" evidence="6">
    <location>
        <begin position="423"/>
        <end position="437"/>
    </location>
</feature>
<keyword evidence="11" id="KW-1185">Reference proteome</keyword>
<accession>A0AA38CRQ6</accession>
<keyword evidence="4 8" id="KW-0732">Signal</keyword>
<dbReference type="InterPro" id="IPR011252">
    <property type="entry name" value="Fibrogen-bd_dom1"/>
</dbReference>
<dbReference type="InterPro" id="IPR008966">
    <property type="entry name" value="Adhesion_dom_sf"/>
</dbReference>